<dbReference type="STRING" id="360910.BAV2472"/>
<name>Q2KXJ9_BORA1</name>
<feature type="compositionally biased region" description="Basic residues" evidence="1">
    <location>
        <begin position="201"/>
        <end position="216"/>
    </location>
</feature>
<dbReference type="GO" id="GO:0005829">
    <property type="term" value="C:cytosol"/>
    <property type="evidence" value="ECO:0007669"/>
    <property type="project" value="TreeGrafter"/>
</dbReference>
<dbReference type="eggNOG" id="COG0667">
    <property type="taxonomic scope" value="Bacteria"/>
</dbReference>
<dbReference type="SUPFAM" id="SSF51430">
    <property type="entry name" value="NAD(P)-linked oxidoreductase"/>
    <property type="match status" value="2"/>
</dbReference>
<dbReference type="Proteomes" id="UP000001977">
    <property type="component" value="Chromosome"/>
</dbReference>
<evidence type="ECO:0000256" key="1">
    <source>
        <dbReference type="SAM" id="MobiDB-lite"/>
    </source>
</evidence>
<dbReference type="InterPro" id="IPR050523">
    <property type="entry name" value="AKR_Detox_Biosynth"/>
</dbReference>
<dbReference type="HOGENOM" id="CLU_1088473_0_0_4"/>
<sequence length="255" mass="28180">MVEAGLYCIDTADVYSRWAPPKQGGESETLIGKWLKRTGKRDRIVLATKVGMEMGAASIRPISAAPWKTRYGGCKPIISTCTPRRPEYPAGRYAGSLCRPDQRREEYRSTRDAAKNVRSAKIVEQYLEARGERILNALDEVASAPHSTPTQVALAWQIAQPGITSPIASAITLLQHICNSAQGNASSSARPAPEGAAYRKVISRHRRRCAPRRRPRRGDGRCSYPPRGESSRRVRENRLPSDGVPARELPPCRPL</sequence>
<feature type="region of interest" description="Disordered" evidence="1">
    <location>
        <begin position="183"/>
        <end position="255"/>
    </location>
</feature>
<feature type="compositionally biased region" description="Basic and acidic residues" evidence="1">
    <location>
        <begin position="229"/>
        <end position="239"/>
    </location>
</feature>
<evidence type="ECO:0000259" key="2">
    <source>
        <dbReference type="Pfam" id="PF00248"/>
    </source>
</evidence>
<dbReference type="Pfam" id="PF00248">
    <property type="entry name" value="Aldo_ket_red"/>
    <property type="match status" value="1"/>
</dbReference>
<keyword evidence="4" id="KW-1185">Reference proteome</keyword>
<evidence type="ECO:0000313" key="4">
    <source>
        <dbReference type="Proteomes" id="UP000001977"/>
    </source>
</evidence>
<protein>
    <recommendedName>
        <fullName evidence="2">NADP-dependent oxidoreductase domain-containing protein</fullName>
    </recommendedName>
</protein>
<dbReference type="AlphaFoldDB" id="Q2KXJ9"/>
<dbReference type="InterPro" id="IPR036812">
    <property type="entry name" value="NAD(P)_OxRdtase_dom_sf"/>
</dbReference>
<organism evidence="3 4">
    <name type="scientific">Bordetella avium (strain 197N)</name>
    <dbReference type="NCBI Taxonomy" id="360910"/>
    <lineage>
        <taxon>Bacteria</taxon>
        <taxon>Pseudomonadati</taxon>
        <taxon>Pseudomonadota</taxon>
        <taxon>Betaproteobacteria</taxon>
        <taxon>Burkholderiales</taxon>
        <taxon>Alcaligenaceae</taxon>
        <taxon>Bordetella</taxon>
    </lineage>
</organism>
<gene>
    <name evidence="3" type="ordered locus">BAV2472</name>
</gene>
<dbReference type="Gene3D" id="3.20.20.100">
    <property type="entry name" value="NADP-dependent oxidoreductase domain"/>
    <property type="match status" value="2"/>
</dbReference>
<dbReference type="EMBL" id="AM167904">
    <property type="protein sequence ID" value="CAJ50082.1"/>
    <property type="molecule type" value="Genomic_DNA"/>
</dbReference>
<feature type="domain" description="NADP-dependent oxidoreductase" evidence="2">
    <location>
        <begin position="2"/>
        <end position="54"/>
    </location>
</feature>
<dbReference type="KEGG" id="bav:BAV2472"/>
<proteinExistence type="predicted"/>
<dbReference type="PANTHER" id="PTHR43364">
    <property type="entry name" value="NADH-SPECIFIC METHYLGLYOXAL REDUCTASE-RELATED"/>
    <property type="match status" value="1"/>
</dbReference>
<accession>Q2KXJ9</accession>
<dbReference type="InterPro" id="IPR023210">
    <property type="entry name" value="NADP_OxRdtase_dom"/>
</dbReference>
<evidence type="ECO:0000313" key="3">
    <source>
        <dbReference type="EMBL" id="CAJ50082.1"/>
    </source>
</evidence>
<dbReference type="PANTHER" id="PTHR43364:SF6">
    <property type="entry name" value="OXIDOREDUCTASE-RELATED"/>
    <property type="match status" value="1"/>
</dbReference>
<reference evidence="3 4" key="1">
    <citation type="journal article" date="2006" name="J. Bacteriol.">
        <title>Comparison of the genome sequence of the poultry pathogen Bordetella avium with those of B. bronchiseptica, B. pertussis, and B. parapertussis reveals extensive diversity in surface structures associated with host interaction.</title>
        <authorList>
            <person name="Sebaihia M."/>
            <person name="Preston A."/>
            <person name="Maskell D.J."/>
            <person name="Kuzmiak H."/>
            <person name="Connell T.D."/>
            <person name="King N.D."/>
            <person name="Orndorff P.E."/>
            <person name="Miyamoto D.M."/>
            <person name="Thomson N.R."/>
            <person name="Harris D."/>
            <person name="Goble A."/>
            <person name="Lord A."/>
            <person name="Murphy L."/>
            <person name="Quail M.A."/>
            <person name="Rutter S."/>
            <person name="Squares R."/>
            <person name="Squares S."/>
            <person name="Woodward J."/>
            <person name="Parkhill J."/>
            <person name="Temple L.M."/>
        </authorList>
    </citation>
    <scope>NUCLEOTIDE SEQUENCE [LARGE SCALE GENOMIC DNA]</scope>
    <source>
        <strain evidence="3 4">197N</strain>
    </source>
</reference>